<dbReference type="PANTHER" id="PTHR43316">
    <property type="entry name" value="HYDROLASE, HALOACID DELAHOGENASE-RELATED"/>
    <property type="match status" value="1"/>
</dbReference>
<dbReference type="OrthoDB" id="238326at2157"/>
<evidence type="ECO:0000256" key="2">
    <source>
        <dbReference type="ARBA" id="ARBA00022801"/>
    </source>
</evidence>
<dbReference type="AlphaFoldDB" id="G0LK08"/>
<dbReference type="GeneID" id="12446150"/>
<organism evidence="3 4">
    <name type="scientific">Haloquadratum walsbyi (strain DSM 16854 / JCM 12705 / C23)</name>
    <dbReference type="NCBI Taxonomy" id="768065"/>
    <lineage>
        <taxon>Archaea</taxon>
        <taxon>Methanobacteriati</taxon>
        <taxon>Methanobacteriota</taxon>
        <taxon>Stenosarchaea group</taxon>
        <taxon>Halobacteria</taxon>
        <taxon>Halobacteriales</taxon>
        <taxon>Haloferacaceae</taxon>
        <taxon>Haloquadratum</taxon>
    </lineage>
</organism>
<accession>G0LK08</accession>
<dbReference type="PANTHER" id="PTHR43316:SF3">
    <property type="entry name" value="HALOACID DEHALOGENASE, TYPE II (AFU_ORTHOLOGUE AFUA_2G07750)-RELATED"/>
    <property type="match status" value="1"/>
</dbReference>
<dbReference type="Pfam" id="PF00702">
    <property type="entry name" value="Hydrolase"/>
    <property type="match status" value="1"/>
</dbReference>
<dbReference type="SUPFAM" id="SSF56784">
    <property type="entry name" value="HAD-like"/>
    <property type="match status" value="1"/>
</dbReference>
<dbReference type="Proteomes" id="UP000007954">
    <property type="component" value="Chromosome"/>
</dbReference>
<dbReference type="Gene3D" id="1.10.150.240">
    <property type="entry name" value="Putative phosphatase, domain 2"/>
    <property type="match status" value="1"/>
</dbReference>
<dbReference type="InterPro" id="IPR023214">
    <property type="entry name" value="HAD_sf"/>
</dbReference>
<dbReference type="GO" id="GO:0016787">
    <property type="term" value="F:hydrolase activity"/>
    <property type="evidence" value="ECO:0007669"/>
    <property type="project" value="UniProtKB-KW"/>
</dbReference>
<name>G0LK08_HALWC</name>
<protein>
    <submittedName>
        <fullName evidence="3">HAD superfamily hydrolase</fullName>
    </submittedName>
</protein>
<proteinExistence type="inferred from homology"/>
<dbReference type="EMBL" id="FR746099">
    <property type="protein sequence ID" value="CCC39434.1"/>
    <property type="molecule type" value="Genomic_DNA"/>
</dbReference>
<dbReference type="InterPro" id="IPR023198">
    <property type="entry name" value="PGP-like_dom2"/>
</dbReference>
<evidence type="ECO:0000313" key="4">
    <source>
        <dbReference type="Proteomes" id="UP000007954"/>
    </source>
</evidence>
<keyword evidence="2 3" id="KW-0378">Hydrolase</keyword>
<dbReference type="InterPro" id="IPR036412">
    <property type="entry name" value="HAD-like_sf"/>
</dbReference>
<comment type="similarity">
    <text evidence="1">Belongs to the HAD-like hydrolase superfamily.</text>
</comment>
<sequence length="215" mass="23026">MAVTFDLFDTLVTVSRPADPAAAVASELQTRGVTVPSDWETAYRTVHVESQRGSEVPLSTHVNAALQSRDVSAPAEYIRHAVTAAFDPTVQTRPNAITAVETAVANGPVGILSNCSVSQLVHRTLMRSDIDRSLFDAIVTSVDCGWRKPHPRAFQAVAKSLRVDPTSLIHIGDNPETDGGINDVGGHFHNITKTSLGQISTALDGEFNNNDSNIN</sequence>
<reference evidence="3 4" key="1">
    <citation type="journal article" date="2011" name="PLoS ONE">
        <title>Haloquadratum walsbyi: limited diversity in a global pond.</title>
        <authorList>
            <person name="Dyall-Smith M."/>
            <person name="Pfeiffer F."/>
            <person name="Klee K."/>
            <person name="Palm P."/>
            <person name="Gross K."/>
            <person name="Schuster S.C."/>
            <person name="Rampp M."/>
            <person name="Oesterhelt D."/>
        </authorList>
    </citation>
    <scope>NUCLEOTIDE SEQUENCE [LARGE SCALE GENOMIC DNA]</scope>
    <source>
        <strain evidence="4">DSM 16854 / JCM 12705 / C23</strain>
    </source>
</reference>
<evidence type="ECO:0000256" key="1">
    <source>
        <dbReference type="ARBA" id="ARBA00007958"/>
    </source>
</evidence>
<dbReference type="HOGENOM" id="CLU_100099_0_0_2"/>
<evidence type="ECO:0000313" key="3">
    <source>
        <dbReference type="EMBL" id="CCC39434.1"/>
    </source>
</evidence>
<dbReference type="NCBIfam" id="TIGR01549">
    <property type="entry name" value="HAD-SF-IA-v1"/>
    <property type="match status" value="1"/>
</dbReference>
<dbReference type="KEGG" id="hwc:Hqrw_1488"/>
<dbReference type="RefSeq" id="WP_014555294.1">
    <property type="nucleotide sequence ID" value="NC_017459.1"/>
</dbReference>
<dbReference type="Gene3D" id="3.40.50.1000">
    <property type="entry name" value="HAD superfamily/HAD-like"/>
    <property type="match status" value="1"/>
</dbReference>
<dbReference type="InterPro" id="IPR006439">
    <property type="entry name" value="HAD-SF_hydro_IA"/>
</dbReference>
<dbReference type="InterPro" id="IPR051540">
    <property type="entry name" value="S-2-haloacid_dehalogenase"/>
</dbReference>
<gene>
    <name evidence="3" type="ordered locus">Hqrw_1488</name>
</gene>